<feature type="non-terminal residue" evidence="6">
    <location>
        <position position="429"/>
    </location>
</feature>
<name>A0A7K8TJ67_9AVES</name>
<keyword evidence="4" id="KW-0472">Membrane</keyword>
<organism evidence="6 7">
    <name type="scientific">Nyctibius bracteatus</name>
    <name type="common">Rufous potoo</name>
    <dbReference type="NCBI Taxonomy" id="48426"/>
    <lineage>
        <taxon>Eukaryota</taxon>
        <taxon>Metazoa</taxon>
        <taxon>Chordata</taxon>
        <taxon>Craniata</taxon>
        <taxon>Vertebrata</taxon>
        <taxon>Euteleostomi</taxon>
        <taxon>Archelosauria</taxon>
        <taxon>Archosauria</taxon>
        <taxon>Dinosauria</taxon>
        <taxon>Saurischia</taxon>
        <taxon>Theropoda</taxon>
        <taxon>Coelurosauria</taxon>
        <taxon>Aves</taxon>
        <taxon>Neognathae</taxon>
        <taxon>Neoaves</taxon>
        <taxon>Strisores</taxon>
        <taxon>Caprimulgiformes</taxon>
        <taxon>Nyctibiidae</taxon>
        <taxon>Nyctibius</taxon>
    </lineage>
</organism>
<feature type="non-terminal residue" evidence="6">
    <location>
        <position position="1"/>
    </location>
</feature>
<evidence type="ECO:0000313" key="7">
    <source>
        <dbReference type="Proteomes" id="UP000538472"/>
    </source>
</evidence>
<dbReference type="Gene3D" id="3.10.250.10">
    <property type="entry name" value="SRCR-like domain"/>
    <property type="match status" value="3"/>
</dbReference>
<dbReference type="EMBL" id="VWZB01004143">
    <property type="protein sequence ID" value="NXF41384.1"/>
    <property type="molecule type" value="Genomic_DNA"/>
</dbReference>
<feature type="transmembrane region" description="Helical" evidence="4">
    <location>
        <begin position="311"/>
        <end position="331"/>
    </location>
</feature>
<dbReference type="PANTHER" id="PTHR47309">
    <property type="entry name" value="T-CELL SURFACE GLYCOPROTEIN CD5"/>
    <property type="match status" value="1"/>
</dbReference>
<dbReference type="AlphaFoldDB" id="A0A7K8TJ67"/>
<evidence type="ECO:0000313" key="6">
    <source>
        <dbReference type="EMBL" id="NXF41384.1"/>
    </source>
</evidence>
<evidence type="ECO:0000256" key="3">
    <source>
        <dbReference type="SAM" id="MobiDB-lite"/>
    </source>
</evidence>
<comment type="caution">
    <text evidence="2">Lacks conserved residue(s) required for the propagation of feature annotation.</text>
</comment>
<proteinExistence type="predicted"/>
<comment type="caution">
    <text evidence="6">The sequence shown here is derived from an EMBL/GenBank/DDBJ whole genome shotgun (WGS) entry which is preliminary data.</text>
</comment>
<feature type="region of interest" description="Disordered" evidence="3">
    <location>
        <begin position="97"/>
        <end position="118"/>
    </location>
</feature>
<keyword evidence="7" id="KW-1185">Reference proteome</keyword>
<dbReference type="InterPro" id="IPR003566">
    <property type="entry name" value="Tcell_CD5"/>
</dbReference>
<feature type="disulfide bond" evidence="2">
    <location>
        <begin position="69"/>
        <end position="79"/>
    </location>
</feature>
<dbReference type="InterPro" id="IPR001190">
    <property type="entry name" value="SRCR"/>
</dbReference>
<feature type="domain" description="SRCR" evidence="5">
    <location>
        <begin position="221"/>
        <end position="267"/>
    </location>
</feature>
<dbReference type="SUPFAM" id="SSF56487">
    <property type="entry name" value="SRCR-like"/>
    <property type="match status" value="3"/>
</dbReference>
<dbReference type="GO" id="GO:0031295">
    <property type="term" value="P:T cell costimulation"/>
    <property type="evidence" value="ECO:0007669"/>
    <property type="project" value="TreeGrafter"/>
</dbReference>
<dbReference type="PANTHER" id="PTHR47309:SF1">
    <property type="entry name" value="T-CELL SURFACE GLYCOPROTEIN CD5"/>
    <property type="match status" value="1"/>
</dbReference>
<evidence type="ECO:0000256" key="2">
    <source>
        <dbReference type="PROSITE-ProRule" id="PRU00196"/>
    </source>
</evidence>
<sequence>LRLVAGGCRCAGMLEVKWEGEWNRVCRDSVGKASADGICQQLACGPPIAEPLRIVFTTGKEPHTRTLRCRGPLATLAGCRWVLANCTEHAVLACSEPVKTTPEPPPVPPTTSPEPTGPARLRLVDGDFGCSGFVELHRQGLWGAVAGNLSPELATRLCQALSCGSAIRGHSKPERGSHLPVRWEVMEPCESRSLLDCFNRTSAWQAPAFVICSGSQPQALHRLVAGPTPCEGDAEVFVTGRWRVLCDNRARRAEWGRQLCRELRCGNLSSSVEIRDPPSMGVTSRGSCPVTPMSSSPGHDSKPQPTGTAPGTIVSICLALLLFGLLLLLCGPPAYRRLMKRTPHPKKKKKILTPLPPPLPVSFHRNSTVTLRPRAEGQRVQGGDNDYAQPPQKSSHLSAYPALEGTCRASNPLDNSSDSDYDLHSARRV</sequence>
<feature type="domain" description="SRCR" evidence="5">
    <location>
        <begin position="121"/>
        <end position="213"/>
    </location>
</feature>
<feature type="region of interest" description="Disordered" evidence="3">
    <location>
        <begin position="276"/>
        <end position="308"/>
    </location>
</feature>
<gene>
    <name evidence="6" type="primary">Cd5</name>
    <name evidence="6" type="ORF">NYCBRA_R00825</name>
</gene>
<feature type="domain" description="SRCR" evidence="5">
    <location>
        <begin position="1"/>
        <end position="95"/>
    </location>
</feature>
<dbReference type="PROSITE" id="PS50287">
    <property type="entry name" value="SRCR_2"/>
    <property type="match status" value="3"/>
</dbReference>
<keyword evidence="4" id="KW-0812">Transmembrane</keyword>
<feature type="compositionally biased region" description="Polar residues" evidence="3">
    <location>
        <begin position="408"/>
        <end position="418"/>
    </location>
</feature>
<keyword evidence="4" id="KW-1133">Transmembrane helix</keyword>
<feature type="compositionally biased region" description="Polar residues" evidence="3">
    <location>
        <begin position="281"/>
        <end position="308"/>
    </location>
</feature>
<keyword evidence="1 2" id="KW-1015">Disulfide bond</keyword>
<protein>
    <submittedName>
        <fullName evidence="6">CD5 protein</fullName>
    </submittedName>
</protein>
<evidence type="ECO:0000256" key="1">
    <source>
        <dbReference type="ARBA" id="ARBA00023157"/>
    </source>
</evidence>
<accession>A0A7K8TJ67</accession>
<reference evidence="6 7" key="1">
    <citation type="submission" date="2019-09" db="EMBL/GenBank/DDBJ databases">
        <title>Bird 10,000 Genomes (B10K) Project - Family phase.</title>
        <authorList>
            <person name="Zhang G."/>
        </authorList>
    </citation>
    <scope>NUCLEOTIDE SEQUENCE [LARGE SCALE GENOMIC DNA]</scope>
    <source>
        <strain evidence="6">B10K-CU-031-10</strain>
        <tissue evidence="6">Muscle</tissue>
    </source>
</reference>
<feature type="region of interest" description="Disordered" evidence="3">
    <location>
        <begin position="340"/>
        <end position="429"/>
    </location>
</feature>
<dbReference type="PRINTS" id="PR00258">
    <property type="entry name" value="SPERACTRCPTR"/>
</dbReference>
<dbReference type="Pfam" id="PF00530">
    <property type="entry name" value="SRCR"/>
    <property type="match status" value="1"/>
</dbReference>
<dbReference type="InterPro" id="IPR036772">
    <property type="entry name" value="SRCR-like_dom_sf"/>
</dbReference>
<dbReference type="PRINTS" id="PR01409">
    <property type="entry name" value="TCELLCD5"/>
</dbReference>
<dbReference type="GO" id="GO:0005886">
    <property type="term" value="C:plasma membrane"/>
    <property type="evidence" value="ECO:0007669"/>
    <property type="project" value="TreeGrafter"/>
</dbReference>
<dbReference type="Proteomes" id="UP000538472">
    <property type="component" value="Unassembled WGS sequence"/>
</dbReference>
<dbReference type="SMART" id="SM00202">
    <property type="entry name" value="SR"/>
    <property type="match status" value="2"/>
</dbReference>
<feature type="compositionally biased region" description="Pro residues" evidence="3">
    <location>
        <begin position="102"/>
        <end position="116"/>
    </location>
</feature>
<feature type="compositionally biased region" description="Basic residues" evidence="3">
    <location>
        <begin position="340"/>
        <end position="351"/>
    </location>
</feature>
<evidence type="ECO:0000256" key="4">
    <source>
        <dbReference type="SAM" id="Phobius"/>
    </source>
</evidence>
<evidence type="ECO:0000259" key="5">
    <source>
        <dbReference type="PROSITE" id="PS50287"/>
    </source>
</evidence>